<gene>
    <name evidence="13" type="ORF">NIES267_52940</name>
</gene>
<dbReference type="Pfam" id="PF01590">
    <property type="entry name" value="GAF"/>
    <property type="match status" value="1"/>
</dbReference>
<dbReference type="InterPro" id="IPR003018">
    <property type="entry name" value="GAF"/>
</dbReference>
<dbReference type="InterPro" id="IPR016132">
    <property type="entry name" value="Phyto_chromo_attachment"/>
</dbReference>
<dbReference type="AlphaFoldDB" id="A0A1Z4LX38"/>
<evidence type="ECO:0000259" key="11">
    <source>
        <dbReference type="PROSITE" id="PS50109"/>
    </source>
</evidence>
<dbReference type="EC" id="2.7.13.3" evidence="3"/>
<dbReference type="OrthoDB" id="415806at2"/>
<proteinExistence type="inferred from homology"/>
<dbReference type="SUPFAM" id="SSF55781">
    <property type="entry name" value="GAF domain-like"/>
    <property type="match status" value="1"/>
</dbReference>
<dbReference type="PROSITE" id="PS50046">
    <property type="entry name" value="PHYTOCHROME_2"/>
    <property type="match status" value="1"/>
</dbReference>
<dbReference type="CDD" id="cd00156">
    <property type="entry name" value="REC"/>
    <property type="match status" value="1"/>
</dbReference>
<evidence type="ECO:0000256" key="8">
    <source>
        <dbReference type="PROSITE-ProRule" id="PRU00169"/>
    </source>
</evidence>
<accession>A0A1Z4LX38</accession>
<protein>
    <recommendedName>
        <fullName evidence="3">histidine kinase</fullName>
        <ecNumber evidence="3">2.7.13.3</ecNumber>
    </recommendedName>
</protein>
<evidence type="ECO:0000256" key="3">
    <source>
        <dbReference type="ARBA" id="ARBA00012438"/>
    </source>
</evidence>
<keyword evidence="5" id="KW-0808">Transferase</keyword>
<dbReference type="InterPro" id="IPR029016">
    <property type="entry name" value="GAF-like_dom_sf"/>
</dbReference>
<dbReference type="InterPro" id="IPR036890">
    <property type="entry name" value="HATPase_C_sf"/>
</dbReference>
<evidence type="ECO:0000313" key="13">
    <source>
        <dbReference type="EMBL" id="BAY85793.1"/>
    </source>
</evidence>
<dbReference type="SUPFAM" id="SSF55874">
    <property type="entry name" value="ATPase domain of HSP90 chaperone/DNA topoisomerase II/histidine kinase"/>
    <property type="match status" value="1"/>
</dbReference>
<dbReference type="EMBL" id="AP018227">
    <property type="protein sequence ID" value="BAY85793.1"/>
    <property type="molecule type" value="Genomic_DNA"/>
</dbReference>
<dbReference type="Pfam" id="PF02518">
    <property type="entry name" value="HATPase_c"/>
    <property type="match status" value="1"/>
</dbReference>
<dbReference type="PANTHER" id="PTHR43547">
    <property type="entry name" value="TWO-COMPONENT HISTIDINE KINASE"/>
    <property type="match status" value="1"/>
</dbReference>
<evidence type="ECO:0000256" key="9">
    <source>
        <dbReference type="SAM" id="Coils"/>
    </source>
</evidence>
<dbReference type="SUPFAM" id="SSF52172">
    <property type="entry name" value="CheY-like"/>
    <property type="match status" value="1"/>
</dbReference>
<feature type="modified residue" description="4-aspartylphosphate" evidence="8">
    <location>
        <position position="59"/>
    </location>
</feature>
<keyword evidence="9" id="KW-0175">Coiled coil</keyword>
<dbReference type="SUPFAM" id="SSF47384">
    <property type="entry name" value="Homodimeric domain of signal transducing histidine kinase"/>
    <property type="match status" value="1"/>
</dbReference>
<dbReference type="InterPro" id="IPR003661">
    <property type="entry name" value="HisK_dim/P_dom"/>
</dbReference>
<dbReference type="PROSITE" id="PS50109">
    <property type="entry name" value="HIS_KIN"/>
    <property type="match status" value="1"/>
</dbReference>
<dbReference type="PRINTS" id="PR00344">
    <property type="entry name" value="BCTRLSENSOR"/>
</dbReference>
<dbReference type="InterPro" id="IPR004358">
    <property type="entry name" value="Sig_transdc_His_kin-like_C"/>
</dbReference>
<evidence type="ECO:0000259" key="12">
    <source>
        <dbReference type="PROSITE" id="PS50110"/>
    </source>
</evidence>
<dbReference type="SMART" id="SM00065">
    <property type="entry name" value="GAF"/>
    <property type="match status" value="1"/>
</dbReference>
<dbReference type="InterPro" id="IPR001789">
    <property type="entry name" value="Sig_transdc_resp-reg_receiver"/>
</dbReference>
<evidence type="ECO:0000256" key="5">
    <source>
        <dbReference type="ARBA" id="ARBA00022679"/>
    </source>
</evidence>
<keyword evidence="4 8" id="KW-0597">Phosphoprotein</keyword>
<evidence type="ECO:0000256" key="7">
    <source>
        <dbReference type="ARBA" id="ARBA00023012"/>
    </source>
</evidence>
<keyword evidence="6 13" id="KW-0418">Kinase</keyword>
<evidence type="ECO:0000256" key="1">
    <source>
        <dbReference type="ARBA" id="ARBA00000085"/>
    </source>
</evidence>
<dbReference type="SMART" id="SM00448">
    <property type="entry name" value="REC"/>
    <property type="match status" value="1"/>
</dbReference>
<evidence type="ECO:0000313" key="14">
    <source>
        <dbReference type="Proteomes" id="UP000218418"/>
    </source>
</evidence>
<dbReference type="InterPro" id="IPR003594">
    <property type="entry name" value="HATPase_dom"/>
</dbReference>
<dbReference type="CDD" id="cd00082">
    <property type="entry name" value="HisKA"/>
    <property type="match status" value="1"/>
</dbReference>
<dbReference type="Gene3D" id="3.40.50.2300">
    <property type="match status" value="1"/>
</dbReference>
<comment type="similarity">
    <text evidence="2">In the N-terminal section; belongs to the phytochrome family.</text>
</comment>
<name>A0A1Z4LX38_9CYAN</name>
<evidence type="ECO:0000259" key="10">
    <source>
        <dbReference type="PROSITE" id="PS50046"/>
    </source>
</evidence>
<dbReference type="SMART" id="SM00387">
    <property type="entry name" value="HATPase_c"/>
    <property type="match status" value="1"/>
</dbReference>
<feature type="domain" description="Histidine kinase" evidence="11">
    <location>
        <begin position="356"/>
        <end position="565"/>
    </location>
</feature>
<reference evidence="13 14" key="1">
    <citation type="submission" date="2017-06" db="EMBL/GenBank/DDBJ databases">
        <title>Genome sequencing of cyanobaciteial culture collection at National Institute for Environmental Studies (NIES).</title>
        <authorList>
            <person name="Hirose Y."/>
            <person name="Shimura Y."/>
            <person name="Fujisawa T."/>
            <person name="Nakamura Y."/>
            <person name="Kawachi M."/>
        </authorList>
    </citation>
    <scope>NUCLEOTIDE SEQUENCE [LARGE SCALE GENOMIC DNA]</scope>
    <source>
        <strain evidence="13 14">NIES-267</strain>
    </source>
</reference>
<dbReference type="InterPro" id="IPR005467">
    <property type="entry name" value="His_kinase_dom"/>
</dbReference>
<dbReference type="Gene3D" id="3.30.565.10">
    <property type="entry name" value="Histidine kinase-like ATPase, C-terminal domain"/>
    <property type="match status" value="1"/>
</dbReference>
<dbReference type="InterPro" id="IPR036097">
    <property type="entry name" value="HisK_dim/P_sf"/>
</dbReference>
<evidence type="ECO:0000256" key="2">
    <source>
        <dbReference type="ARBA" id="ARBA00006402"/>
    </source>
</evidence>
<feature type="domain" description="Response regulatory" evidence="12">
    <location>
        <begin position="8"/>
        <end position="126"/>
    </location>
</feature>
<dbReference type="Pfam" id="PF00072">
    <property type="entry name" value="Response_reg"/>
    <property type="match status" value="1"/>
</dbReference>
<sequence>MSQNQQRIVLVVDDSLEDREIYRRYLEQDNKNSYTILEAESGEEGLELSAHNIDAVLLDFMLPDFDGLELLRELKAKPHLRNLPIILLTGHGDETIAVKAIKAGAQDYLVKGKITSQGLRFAVDSAIKTADLQAKIEQQAQRESLILQITQQIRQSLELDKVLDTTVNEVRRFLRTDRVVIFRFNKDWSGAAISESVAPEYISILSKEIYDPCFGKSYIRQYQQGHVRSVSNLDDTKLSQCYVDMLAEFQVKANLVVPILLDEGLWGLLIAHHCSAGRKWQQVEIELLQQLSTQVSIAIQQSELYHQLQQELAERKRSEAALRESEESLRETNASLLEMTNQYKQRNQELDQFAYIVSHDLKAPLRAIANISNWIVEDLGDKVEAEVQNHINILQARLHHMQNLIDSLLNYSRVGRTQTAVENISVDDLLCEIINYLHPSSEFDIVINPNMPILQGRKIILQQVFANLISNAIKHHHRDHGKVEISVRDLEHFYEFSVIDDGPGIAPEYHDKIFRIFQTLESKHKTDSTGIGLAIVKKIIETEGGKISLESQLNQGTKFSFTWLK</sequence>
<keyword evidence="14" id="KW-1185">Reference proteome</keyword>
<dbReference type="InterPro" id="IPR011006">
    <property type="entry name" value="CheY-like_superfamily"/>
</dbReference>
<feature type="domain" description="Phytochrome chromophore attachment site" evidence="10">
    <location>
        <begin position="158"/>
        <end position="294"/>
    </location>
</feature>
<evidence type="ECO:0000256" key="6">
    <source>
        <dbReference type="ARBA" id="ARBA00022777"/>
    </source>
</evidence>
<dbReference type="PROSITE" id="PS50110">
    <property type="entry name" value="RESPONSE_REGULATORY"/>
    <property type="match status" value="1"/>
</dbReference>
<dbReference type="SMART" id="SM00388">
    <property type="entry name" value="HisKA"/>
    <property type="match status" value="1"/>
</dbReference>
<comment type="catalytic activity">
    <reaction evidence="1">
        <text>ATP + protein L-histidine = ADP + protein N-phospho-L-histidine.</text>
        <dbReference type="EC" id="2.7.13.3"/>
    </reaction>
</comment>
<dbReference type="Pfam" id="PF00512">
    <property type="entry name" value="HisKA"/>
    <property type="match status" value="1"/>
</dbReference>
<dbReference type="Gene3D" id="1.10.287.130">
    <property type="match status" value="1"/>
</dbReference>
<dbReference type="Proteomes" id="UP000218418">
    <property type="component" value="Chromosome"/>
</dbReference>
<dbReference type="PANTHER" id="PTHR43547:SF2">
    <property type="entry name" value="HYBRID SIGNAL TRANSDUCTION HISTIDINE KINASE C"/>
    <property type="match status" value="1"/>
</dbReference>
<keyword evidence="7" id="KW-0902">Two-component regulatory system</keyword>
<evidence type="ECO:0000256" key="4">
    <source>
        <dbReference type="ARBA" id="ARBA00022553"/>
    </source>
</evidence>
<dbReference type="Gene3D" id="3.30.450.40">
    <property type="match status" value="1"/>
</dbReference>
<organism evidence="13 14">
    <name type="scientific">Calothrix parasitica NIES-267</name>
    <dbReference type="NCBI Taxonomy" id="1973488"/>
    <lineage>
        <taxon>Bacteria</taxon>
        <taxon>Bacillati</taxon>
        <taxon>Cyanobacteriota</taxon>
        <taxon>Cyanophyceae</taxon>
        <taxon>Nostocales</taxon>
        <taxon>Calotrichaceae</taxon>
        <taxon>Calothrix</taxon>
    </lineage>
</organism>
<dbReference type="GO" id="GO:0000155">
    <property type="term" value="F:phosphorelay sensor kinase activity"/>
    <property type="evidence" value="ECO:0007669"/>
    <property type="project" value="InterPro"/>
</dbReference>
<feature type="coiled-coil region" evidence="9">
    <location>
        <begin position="308"/>
        <end position="342"/>
    </location>
</feature>